<dbReference type="InterPro" id="IPR036179">
    <property type="entry name" value="Ig-like_dom_sf"/>
</dbReference>
<evidence type="ECO:0000313" key="5">
    <source>
        <dbReference type="Proteomes" id="UP000675881"/>
    </source>
</evidence>
<dbReference type="Gene3D" id="3.30.40.10">
    <property type="entry name" value="Zinc/RING finger domain, C3HC4 (zinc finger)"/>
    <property type="match status" value="1"/>
</dbReference>
<dbReference type="InterPro" id="IPR013098">
    <property type="entry name" value="Ig_I-set"/>
</dbReference>
<dbReference type="EMBL" id="HG994584">
    <property type="protein sequence ID" value="CAF2954846.1"/>
    <property type="molecule type" value="Genomic_DNA"/>
</dbReference>
<dbReference type="GO" id="GO:0017022">
    <property type="term" value="F:myosin binding"/>
    <property type="evidence" value="ECO:0007669"/>
    <property type="project" value="TreeGrafter"/>
</dbReference>
<dbReference type="GO" id="GO:0003779">
    <property type="term" value="F:actin binding"/>
    <property type="evidence" value="ECO:0007669"/>
    <property type="project" value="TreeGrafter"/>
</dbReference>
<keyword evidence="1" id="KW-1015">Disulfide bond</keyword>
<dbReference type="Proteomes" id="UP000675881">
    <property type="component" value="Chromosome 5"/>
</dbReference>
<keyword evidence="2" id="KW-0393">Immunoglobulin domain</keyword>
<dbReference type="SUPFAM" id="SSF57903">
    <property type="entry name" value="FYVE/PHD zinc finger"/>
    <property type="match status" value="1"/>
</dbReference>
<dbReference type="InterPro" id="IPR007110">
    <property type="entry name" value="Ig-like_dom"/>
</dbReference>
<accession>A0A7R8CWN4</accession>
<feature type="region of interest" description="Disordered" evidence="3">
    <location>
        <begin position="515"/>
        <end position="555"/>
    </location>
</feature>
<dbReference type="Pfam" id="PF02318">
    <property type="entry name" value="FYVE_2"/>
    <property type="match status" value="1"/>
</dbReference>
<dbReference type="PROSITE" id="PS50835">
    <property type="entry name" value="IG_LIKE"/>
    <property type="match status" value="1"/>
</dbReference>
<feature type="region of interest" description="Disordered" evidence="3">
    <location>
        <begin position="1062"/>
        <end position="1086"/>
    </location>
</feature>
<dbReference type="SUPFAM" id="SSF48726">
    <property type="entry name" value="Immunoglobulin"/>
    <property type="match status" value="1"/>
</dbReference>
<dbReference type="OrthoDB" id="6375874at2759"/>
<dbReference type="PANTHER" id="PTHR14555:SF3">
    <property type="entry name" value="RABBD DOMAIN-CONTAINING PROTEIN"/>
    <property type="match status" value="1"/>
</dbReference>
<dbReference type="PANTHER" id="PTHR14555">
    <property type="entry name" value="MYELIN-ASSOCIATED OLIGODENDROCYTIC BASIC PROTEIN MOBP -RELATED"/>
    <property type="match status" value="1"/>
</dbReference>
<evidence type="ECO:0000313" key="4">
    <source>
        <dbReference type="EMBL" id="CAF2954846.1"/>
    </source>
</evidence>
<gene>
    <name evidence="4" type="ORF">LSAA_10353</name>
</gene>
<reference evidence="4" key="1">
    <citation type="submission" date="2021-02" db="EMBL/GenBank/DDBJ databases">
        <authorList>
            <person name="Bekaert M."/>
        </authorList>
    </citation>
    <scope>NUCLEOTIDE SEQUENCE</scope>
    <source>
        <strain evidence="4">IoA-00</strain>
    </source>
</reference>
<dbReference type="FunFam" id="2.60.40.10:FF:000032">
    <property type="entry name" value="palladin isoform X1"/>
    <property type="match status" value="1"/>
</dbReference>
<evidence type="ECO:0000256" key="3">
    <source>
        <dbReference type="SAM" id="MobiDB-lite"/>
    </source>
</evidence>
<dbReference type="InterPro" id="IPR013083">
    <property type="entry name" value="Znf_RING/FYVE/PHD"/>
</dbReference>
<dbReference type="InterPro" id="IPR051745">
    <property type="entry name" value="Intracell_Transport_Effector"/>
</dbReference>
<dbReference type="InterPro" id="IPR041282">
    <property type="entry name" value="FYVE_2"/>
</dbReference>
<sequence>MSSNSCEQRLRVCCEHQLPRFEEGITNSGMKRRRTMPELPALYIPKETHPNTTESSCLVSGGRGGNESSDSGMFSEEEELFSGSFDDKKEKKKWLLSVVNYFGLIFKAETDRTQQIPHNISTDFDIKFSDTSNSASNMAENLFTKDASYYCDRYSNGNYIPHFRSNDIISKEEDDGSLAMSAIRECFKPQQHSCVWIELLPDILPYDSVYTNPPKLQIKHSCSQLAINYRGDLSSKISSFNKADKNQILWYRYLGRQVESDLVKSLDEEETNFLSLKLRHLSRQVCGRCGSGFSMLFNRRLQCSSCQLGVCKNCCKKLTSDGNWICDACTEQRELQRQSCEWFYDHLHKSFNDFGSAKIMKSISHNDHMNIVDENSSQVRDHIEKVVEALIGDNIDQVNINRLVNDPQYDGLFKNYHDKLSDALAGLVLAIQLVMENRTIEDENTTPTTAHIKLKNLINQLIIDAGKFKKGFMVTPETLHHSFRPQEEENSYEDLLATAIINKVVTSTRQKFRGQSNNNCIKNKRKSLSEEDMNGSSEESGRGASESPSSTPPVVLTSYYEEDSFSCGSCKYEDTLSNESEESPWIGDRGQGQKYTIKEEIEEVTTTVYDDDEITEKNHCSKKSKNPFICVLSNLGLDVTNVLNDPSSTQAHPKNNGWEENWLFKKQSHHPSNFVKLSALVRLLSDDPISMLVPNPNEDLRPQIGTRDVDEISELSERNSVGSIEFSTSSEEESESELDKTIKTKRSFKVSVSKTDVLKGTTTTLGSTAVLREGDVEYPQECDVEHTEFSVPAEVKKSFTDRGNVEFVTLPCVECSVTSGKILEIHCACSRSVDVAWFRNASPIHNDEDQGDYRVVAYNDDGEKWHDFKVLVQEQSGQSSTPEIISYPDNSHLENEGLSKKFICQVKGHPEPRLVFLKDGKRLNRNENINIEYYNDFGEWSLEIRRLSHRDEGFYEVLAENRVGSCKRSWVLLKVRQNPTPPDAKPPPIPSDLDEETKVETSLVNINERQKGSPSPVVVEAANHSVGLTLAEAINPSLVSSCSLVGNQVGERDMKFDKIEEEDSHYPSNPDSIASCSSNSTPPGSIADLKKALKKRQSLKSLGRNSDGSFMPKLTIDSIQEVQNADNAPSRIYCGLKSVDDSLYRRDYYIIRNEEFNSPVHNTSFQKELEFEPINKEKDCLQVGSSLPPNNSLDCRLSQSSSKEDSSRSSFVDEKEDKYEEESEEAEMRSMKINMSELSNEFSSVCSLNEMQDSGMGSSCERSSLQLAGKVEAEILRFQMDIEKVNKEKIQWIVYFPSLKTLQIPHLTHHLLLPRICPHLSALFQIKTIKNLNKKQVSISENSTVIISCYEDDEDRFDDSAAILPSVKKLVTKFMPSESSESEVKPTIVKTERKSKNRFSCSNIRTSKEIHSLTARSVPRHFREGLKKGLTHFTDKNIKIPGSDSTIHCRNYGNSEEDYYDDDEESSHVIYDSKKKYQIPEHVGIPASRVRLTPKKRSDVTTTYCYTSDESTNNELYEHKTHHPPPSARRKQIIQQRLQNQI</sequence>
<dbReference type="InterPro" id="IPR013783">
    <property type="entry name" value="Ig-like_fold"/>
</dbReference>
<dbReference type="Gene3D" id="2.60.40.10">
    <property type="entry name" value="Immunoglobulins"/>
    <property type="match status" value="1"/>
</dbReference>
<proteinExistence type="predicted"/>
<feature type="region of interest" description="Disordered" evidence="3">
    <location>
        <begin position="46"/>
        <end position="73"/>
    </location>
</feature>
<keyword evidence="5" id="KW-1185">Reference proteome</keyword>
<evidence type="ECO:0000256" key="2">
    <source>
        <dbReference type="ARBA" id="ARBA00023319"/>
    </source>
</evidence>
<name>A0A7R8CWN4_LEPSM</name>
<dbReference type="Pfam" id="PF07679">
    <property type="entry name" value="I-set"/>
    <property type="match status" value="1"/>
</dbReference>
<dbReference type="GO" id="GO:0030864">
    <property type="term" value="C:cortical actin cytoskeleton"/>
    <property type="evidence" value="ECO:0007669"/>
    <property type="project" value="TreeGrafter"/>
</dbReference>
<organism evidence="4 5">
    <name type="scientific">Lepeophtheirus salmonis</name>
    <name type="common">Salmon louse</name>
    <name type="synonym">Caligus salmonis</name>
    <dbReference type="NCBI Taxonomy" id="72036"/>
    <lineage>
        <taxon>Eukaryota</taxon>
        <taxon>Metazoa</taxon>
        <taxon>Ecdysozoa</taxon>
        <taxon>Arthropoda</taxon>
        <taxon>Crustacea</taxon>
        <taxon>Multicrustacea</taxon>
        <taxon>Hexanauplia</taxon>
        <taxon>Copepoda</taxon>
        <taxon>Siphonostomatoida</taxon>
        <taxon>Caligidae</taxon>
        <taxon>Lepeophtheirus</taxon>
    </lineage>
</organism>
<feature type="compositionally biased region" description="Basic and acidic residues" evidence="3">
    <location>
        <begin position="1202"/>
        <end position="1218"/>
    </location>
</feature>
<feature type="compositionally biased region" description="Low complexity" evidence="3">
    <location>
        <begin position="535"/>
        <end position="555"/>
    </location>
</feature>
<feature type="compositionally biased region" description="Polar residues" evidence="3">
    <location>
        <begin position="1066"/>
        <end position="1083"/>
    </location>
</feature>
<dbReference type="InterPro" id="IPR011011">
    <property type="entry name" value="Znf_FYVE_PHD"/>
</dbReference>
<feature type="region of interest" description="Disordered" evidence="3">
    <location>
        <begin position="1191"/>
        <end position="1228"/>
    </location>
</feature>
<evidence type="ECO:0000256" key="1">
    <source>
        <dbReference type="ARBA" id="ARBA00023157"/>
    </source>
</evidence>
<protein>
    <submittedName>
        <fullName evidence="4">(salmon louse) hypothetical protein</fullName>
    </submittedName>
</protein>